<protein>
    <submittedName>
        <fullName evidence="3">Putative membrane acyltransferase [Mycobacterium tuberculosis H37Rv]</fullName>
    </submittedName>
</protein>
<evidence type="ECO:0000313" key="4">
    <source>
        <dbReference type="Proteomes" id="UP000252015"/>
    </source>
</evidence>
<dbReference type="RefSeq" id="WP_181786820.1">
    <property type="nucleotide sequence ID" value="NZ_JACKUN010000024.1"/>
</dbReference>
<keyword evidence="1" id="KW-0472">Membrane</keyword>
<dbReference type="GO" id="GO:0016020">
    <property type="term" value="C:membrane"/>
    <property type="evidence" value="ECO:0007669"/>
    <property type="project" value="TreeGrafter"/>
</dbReference>
<dbReference type="AlphaFoldDB" id="A0A375Z1R1"/>
<dbReference type="GO" id="GO:0009103">
    <property type="term" value="P:lipopolysaccharide biosynthetic process"/>
    <property type="evidence" value="ECO:0007669"/>
    <property type="project" value="TreeGrafter"/>
</dbReference>
<organism evidence="3 4">
    <name type="scientific">Mycobacterium shimoidei</name>
    <dbReference type="NCBI Taxonomy" id="29313"/>
    <lineage>
        <taxon>Bacteria</taxon>
        <taxon>Bacillati</taxon>
        <taxon>Actinomycetota</taxon>
        <taxon>Actinomycetes</taxon>
        <taxon>Mycobacteriales</taxon>
        <taxon>Mycobacteriaceae</taxon>
        <taxon>Mycobacterium</taxon>
    </lineage>
</organism>
<feature type="transmembrane region" description="Helical" evidence="1">
    <location>
        <begin position="6"/>
        <end position="25"/>
    </location>
</feature>
<dbReference type="EMBL" id="UEGW01000001">
    <property type="protein sequence ID" value="SRX95114.1"/>
    <property type="molecule type" value="Genomic_DNA"/>
</dbReference>
<reference evidence="3 4" key="1">
    <citation type="submission" date="2018-05" db="EMBL/GenBank/DDBJ databases">
        <authorList>
            <consortium name="IHU Genomes"/>
        </authorList>
    </citation>
    <scope>NUCLEOTIDE SEQUENCE [LARGE SCALE GENOMIC DNA]</scope>
    <source>
        <strain evidence="3 4">P7336</strain>
    </source>
</reference>
<dbReference type="InterPro" id="IPR050879">
    <property type="entry name" value="Acyltransferase_3"/>
</dbReference>
<dbReference type="PANTHER" id="PTHR23028">
    <property type="entry name" value="ACETYLTRANSFERASE"/>
    <property type="match status" value="1"/>
</dbReference>
<gene>
    <name evidence="3" type="ORF">MSP7336_03378</name>
</gene>
<feature type="transmembrane region" description="Helical" evidence="1">
    <location>
        <begin position="158"/>
        <end position="176"/>
    </location>
</feature>
<accession>A0A375Z1R1</accession>
<dbReference type="STRING" id="29313.BHQ16_12465"/>
<keyword evidence="4" id="KW-1185">Reference proteome</keyword>
<dbReference type="Pfam" id="PF01757">
    <property type="entry name" value="Acyl_transf_3"/>
    <property type="match status" value="1"/>
</dbReference>
<feature type="transmembrane region" description="Helical" evidence="1">
    <location>
        <begin position="340"/>
        <end position="360"/>
    </location>
</feature>
<keyword evidence="1" id="KW-1133">Transmembrane helix</keyword>
<name>A0A375Z1R1_MYCSH</name>
<feature type="domain" description="Acyltransferase 3" evidence="2">
    <location>
        <begin position="7"/>
        <end position="356"/>
    </location>
</feature>
<dbReference type="GO" id="GO:0016747">
    <property type="term" value="F:acyltransferase activity, transferring groups other than amino-acyl groups"/>
    <property type="evidence" value="ECO:0007669"/>
    <property type="project" value="InterPro"/>
</dbReference>
<dbReference type="Proteomes" id="UP000252015">
    <property type="component" value="Unassembled WGS sequence"/>
</dbReference>
<keyword evidence="1" id="KW-0812">Transmembrane</keyword>
<feature type="transmembrane region" description="Helical" evidence="1">
    <location>
        <begin position="240"/>
        <end position="259"/>
    </location>
</feature>
<dbReference type="InterPro" id="IPR002656">
    <property type="entry name" value="Acyl_transf_3_dom"/>
</dbReference>
<keyword evidence="3" id="KW-0808">Transferase</keyword>
<evidence type="ECO:0000313" key="3">
    <source>
        <dbReference type="EMBL" id="SRX95114.1"/>
    </source>
</evidence>
<dbReference type="PANTHER" id="PTHR23028:SF53">
    <property type="entry name" value="ACYL_TRANSF_3 DOMAIN-CONTAINING PROTEIN"/>
    <property type="match status" value="1"/>
</dbReference>
<keyword evidence="3" id="KW-0012">Acyltransferase</keyword>
<feature type="transmembrane region" description="Helical" evidence="1">
    <location>
        <begin position="183"/>
        <end position="204"/>
    </location>
</feature>
<evidence type="ECO:0000256" key="1">
    <source>
        <dbReference type="SAM" id="Phobius"/>
    </source>
</evidence>
<feature type="transmembrane region" description="Helical" evidence="1">
    <location>
        <begin position="46"/>
        <end position="67"/>
    </location>
</feature>
<feature type="transmembrane region" description="Helical" evidence="1">
    <location>
        <begin position="271"/>
        <end position="295"/>
    </location>
</feature>
<evidence type="ECO:0000259" key="2">
    <source>
        <dbReference type="Pfam" id="PF01757"/>
    </source>
</evidence>
<feature type="transmembrane region" description="Helical" evidence="1">
    <location>
        <begin position="87"/>
        <end position="107"/>
    </location>
</feature>
<proteinExistence type="predicted"/>
<feature type="transmembrane region" description="Helical" evidence="1">
    <location>
        <begin position="210"/>
        <end position="228"/>
    </location>
</feature>
<sequence length="411" mass="45369">MRSGDIKALTGLRIIAAVWVVLFHFRPLLRDAAPGFSDALAPVLNCGAQGVDLFFILSGFVLTWNYLNRMGWSWSTRATLHFLWLRLARVWPVYLVTLHLAAAWVIFTLHVGHVPSKEVSQLTAVSYVRQVLLVQLWFQPYFDGSSWDGPAWSISAEWLAYLLFGGLVLVIFRMAHATRARSLVWLAFGASLPPVMLLLTSGQFYTPWSWLPRIVMQFIAGALVAAAVMRLRLTDRARLAAGFVSLLLLVAIVGLVYLLDAHPVPGVIDSAGLVDVLFVPLVMTLAMGTGSLPWFLSIRPMVFGGQISFCLYMVHELVHTAWLWAAEQFELTLQGAGGKLAVAGLLAGATIFAILLFHIVEEPARRWMRRMVDVGATESRVDLGAEPVKARLQPIDGALEQRKASISVRAG</sequence>
<feature type="transmembrane region" description="Helical" evidence="1">
    <location>
        <begin position="307"/>
        <end position="325"/>
    </location>
</feature>